<dbReference type="SMART" id="SM00320">
    <property type="entry name" value="WD40"/>
    <property type="match status" value="9"/>
</dbReference>
<dbReference type="EnsemblMetazoa" id="tetur09g02150.1">
    <property type="protein sequence ID" value="tetur09g02150.1"/>
    <property type="gene ID" value="tetur09g02150"/>
</dbReference>
<protein>
    <submittedName>
        <fullName evidence="5">Uncharacterized protein</fullName>
    </submittedName>
</protein>
<reference evidence="6" key="1">
    <citation type="submission" date="2011-08" db="EMBL/GenBank/DDBJ databases">
        <authorList>
            <person name="Rombauts S."/>
        </authorList>
    </citation>
    <scope>NUCLEOTIDE SEQUENCE</scope>
    <source>
        <strain evidence="6">London</strain>
    </source>
</reference>
<dbReference type="PROSITE" id="PS50082">
    <property type="entry name" value="WD_REPEATS_2"/>
    <property type="match status" value="2"/>
</dbReference>
<dbReference type="Pfam" id="PF25171">
    <property type="entry name" value="Beta-prop_WDR36-Utp21_1st"/>
    <property type="match status" value="1"/>
</dbReference>
<dbReference type="STRING" id="32264.T1KD97"/>
<evidence type="ECO:0000259" key="3">
    <source>
        <dbReference type="Pfam" id="PF04192"/>
    </source>
</evidence>
<organism evidence="5 6">
    <name type="scientific">Tetranychus urticae</name>
    <name type="common">Two-spotted spider mite</name>
    <dbReference type="NCBI Taxonomy" id="32264"/>
    <lineage>
        <taxon>Eukaryota</taxon>
        <taxon>Metazoa</taxon>
        <taxon>Ecdysozoa</taxon>
        <taxon>Arthropoda</taxon>
        <taxon>Chelicerata</taxon>
        <taxon>Arachnida</taxon>
        <taxon>Acari</taxon>
        <taxon>Acariformes</taxon>
        <taxon>Trombidiformes</taxon>
        <taxon>Prostigmata</taxon>
        <taxon>Eleutherengona</taxon>
        <taxon>Raphignathae</taxon>
        <taxon>Tetranychoidea</taxon>
        <taxon>Tetranychidae</taxon>
        <taxon>Tetranychus</taxon>
    </lineage>
</organism>
<dbReference type="InterPro" id="IPR036322">
    <property type="entry name" value="WD40_repeat_dom_sf"/>
</dbReference>
<dbReference type="Pfam" id="PF25168">
    <property type="entry name" value="Beta-prop_WDR36-Utp21_2nd"/>
    <property type="match status" value="1"/>
</dbReference>
<dbReference type="GO" id="GO:0006364">
    <property type="term" value="P:rRNA processing"/>
    <property type="evidence" value="ECO:0007669"/>
    <property type="project" value="InterPro"/>
</dbReference>
<accession>T1KD97</accession>
<keyword evidence="6" id="KW-1185">Reference proteome</keyword>
<sequence length="924" mass="104508">MEVDSEPSTQCNASRIFEGYKALGLIAGDKPFIVRYIDKFEDVRIVIIVGNYFHTYNSKLQLIETSHPHPGPVNALASDSKSVFSCSENKIYAWSGGRRNLYQVFEGHESRIHSLLAFGPHLISVDDSNVFRVWEISTAETVLEVPFGEGFTITCLLHPSTYINKILLGSKQGSLQLRNIRTQKLIHTFKGWNSKVTAIEQAPAVDVVGIGLEDGVIVVHNLKYDETLMTFIQDWGPVLNISFRTDGPPHMVTSSDKGHVAIWDLEKRKLFVQKRDIHQAKVTGCQYIFGEALLLTSSPDNSLKMWCFDDPEEIGRTLHCREGHTHPSTFIRFYGSEGQNILSVSSDSTFRMFSVYSERLHRSLGKASFNRKYAKKVGVANDPNVMPPIVDFAAESIREDDWDNVIARHAGLARVTTWTTKKMRMGSHKLLHERFKNTKDIVCTALAISSCGNFVILGYNTGHIDRFNIQSGIFRASYAKINEKAHEGSVSGIVCDETCRLLVSGGKDGIINFWVFKTCELLTELKVDIPINRFMLHKESSILAVAFDDHTIQVIDLDTRKCIRKLPDHKTPITDMTISYDARWLIVSTEDCSIRVWDISLIKLIDWFLMPSPCKSLTMSPTGDYLAIALENDLGIFLYFNLSLYLPVSLKPISDSHIPRLNKLPSVRKEEPEGKEDDDKDQDEADEVVNVEENETVDIDMLDLDYKSPEQISSNLITLSSLPTSRWKNLLNLDLIKQRNKPVEPVEKPKSAPFFLPTIDGLEPDFDLTQTETDDQDKKEKSKVLNNLLGVSPFGKLLLNCAQRNNFSPVIKQLKEMSPNTIDSEIRALDAMTLKDEDIESDDHTLLASFLMAMESALETRKDYELIQSLLGLFLKIYSPIILKDHNLVKQCENLCELVKKLPNSLQDQFNESLFIINFIRGTV</sequence>
<dbReference type="EMBL" id="CAEY01002011">
    <property type="status" value="NOT_ANNOTATED_CDS"/>
    <property type="molecule type" value="Genomic_DNA"/>
</dbReference>
<name>T1KD97_TETUR</name>
<evidence type="ECO:0000313" key="5">
    <source>
        <dbReference type="EnsemblMetazoa" id="tetur09g02150.1"/>
    </source>
</evidence>
<dbReference type="InterPro" id="IPR001680">
    <property type="entry name" value="WD40_rpt"/>
</dbReference>
<evidence type="ECO:0000256" key="2">
    <source>
        <dbReference type="SAM" id="MobiDB-lite"/>
    </source>
</evidence>
<feature type="region of interest" description="Disordered" evidence="2">
    <location>
        <begin position="664"/>
        <end position="688"/>
    </location>
</feature>
<proteinExistence type="predicted"/>
<feature type="compositionally biased region" description="Acidic residues" evidence="2">
    <location>
        <begin position="673"/>
        <end position="688"/>
    </location>
</feature>
<dbReference type="Gene3D" id="2.130.10.10">
    <property type="entry name" value="YVTN repeat-like/Quinoprotein amine dehydrogenase"/>
    <property type="match status" value="2"/>
</dbReference>
<keyword evidence="1" id="KW-0853">WD repeat</keyword>
<evidence type="ECO:0000259" key="4">
    <source>
        <dbReference type="Pfam" id="PF25171"/>
    </source>
</evidence>
<dbReference type="AlphaFoldDB" id="T1KD97"/>
<gene>
    <name evidence="5" type="primary">107363192</name>
</gene>
<reference evidence="5" key="2">
    <citation type="submission" date="2015-06" db="UniProtKB">
        <authorList>
            <consortium name="EnsemblMetazoa"/>
        </authorList>
    </citation>
    <scope>IDENTIFICATION</scope>
</reference>
<dbReference type="SUPFAM" id="SSF50978">
    <property type="entry name" value="WD40 repeat-like"/>
    <property type="match status" value="2"/>
</dbReference>
<dbReference type="Proteomes" id="UP000015104">
    <property type="component" value="Unassembled WGS sequence"/>
</dbReference>
<dbReference type="PROSITE" id="PS50294">
    <property type="entry name" value="WD_REPEATS_REGION"/>
    <property type="match status" value="1"/>
</dbReference>
<dbReference type="KEGG" id="tut:107363192"/>
<dbReference type="OrthoDB" id="6497870at2759"/>
<feature type="domain" description="WDR36/Utp21 C-terminal" evidence="3">
    <location>
        <begin position="710"/>
        <end position="921"/>
    </location>
</feature>
<feature type="repeat" description="WD" evidence="1">
    <location>
        <begin position="483"/>
        <end position="524"/>
    </location>
</feature>
<dbReference type="PANTHER" id="PTHR22840">
    <property type="entry name" value="WD REPEAT-CONTAINING PROTEIN 36"/>
    <property type="match status" value="1"/>
</dbReference>
<feature type="repeat" description="WD" evidence="1">
    <location>
        <begin position="566"/>
        <end position="600"/>
    </location>
</feature>
<dbReference type="InterPro" id="IPR015943">
    <property type="entry name" value="WD40/YVTN_repeat-like_dom_sf"/>
</dbReference>
<dbReference type="eggNOG" id="KOG1539">
    <property type="taxonomic scope" value="Eukaryota"/>
</dbReference>
<dbReference type="InterPro" id="IPR007319">
    <property type="entry name" value="WDR36/Utp21_C"/>
</dbReference>
<dbReference type="Pfam" id="PF04192">
    <property type="entry name" value="Utp21"/>
    <property type="match status" value="1"/>
</dbReference>
<dbReference type="PANTHER" id="PTHR22840:SF12">
    <property type="entry name" value="WD REPEAT-CONTAINING PROTEIN 36"/>
    <property type="match status" value="1"/>
</dbReference>
<dbReference type="FunFam" id="2.130.10.10:FF:000109">
    <property type="entry name" value="WD repeat domain 36"/>
    <property type="match status" value="1"/>
</dbReference>
<dbReference type="GO" id="GO:0032040">
    <property type="term" value="C:small-subunit processome"/>
    <property type="evidence" value="ECO:0007669"/>
    <property type="project" value="InterPro"/>
</dbReference>
<evidence type="ECO:0000256" key="1">
    <source>
        <dbReference type="PROSITE-ProRule" id="PRU00221"/>
    </source>
</evidence>
<dbReference type="GO" id="GO:0034388">
    <property type="term" value="C:Pwp2p-containing subcomplex of 90S preribosome"/>
    <property type="evidence" value="ECO:0007669"/>
    <property type="project" value="TreeGrafter"/>
</dbReference>
<evidence type="ECO:0000313" key="6">
    <source>
        <dbReference type="Proteomes" id="UP000015104"/>
    </source>
</evidence>
<feature type="domain" description="WDR36/Utp21 N-terminal" evidence="4">
    <location>
        <begin position="45"/>
        <end position="309"/>
    </location>
</feature>
<dbReference type="InterPro" id="IPR059157">
    <property type="entry name" value="WDR36-Utp21_N"/>
</dbReference>
<dbReference type="HOGENOM" id="CLU_002774_2_0_1"/>